<accession>A0A4Y7PNW1</accession>
<proteinExistence type="predicted"/>
<keyword evidence="3" id="KW-1185">Reference proteome</keyword>
<name>A0A4Y7PNW1_9AGAM</name>
<feature type="transmembrane region" description="Helical" evidence="1">
    <location>
        <begin position="20"/>
        <end position="43"/>
    </location>
</feature>
<dbReference type="VEuPathDB" id="FungiDB:BD410DRAFT_590598"/>
<organism evidence="2 3">
    <name type="scientific">Rickenella mellea</name>
    <dbReference type="NCBI Taxonomy" id="50990"/>
    <lineage>
        <taxon>Eukaryota</taxon>
        <taxon>Fungi</taxon>
        <taxon>Dikarya</taxon>
        <taxon>Basidiomycota</taxon>
        <taxon>Agaricomycotina</taxon>
        <taxon>Agaricomycetes</taxon>
        <taxon>Hymenochaetales</taxon>
        <taxon>Rickenellaceae</taxon>
        <taxon>Rickenella</taxon>
    </lineage>
</organism>
<keyword evidence="1" id="KW-1133">Transmembrane helix</keyword>
<protein>
    <submittedName>
        <fullName evidence="2">Uncharacterized protein</fullName>
    </submittedName>
</protein>
<dbReference type="AlphaFoldDB" id="A0A4Y7PNW1"/>
<evidence type="ECO:0000313" key="2">
    <source>
        <dbReference type="EMBL" id="TDL16808.1"/>
    </source>
</evidence>
<keyword evidence="1" id="KW-0812">Transmembrane</keyword>
<evidence type="ECO:0000256" key="1">
    <source>
        <dbReference type="SAM" id="Phobius"/>
    </source>
</evidence>
<evidence type="ECO:0000313" key="3">
    <source>
        <dbReference type="Proteomes" id="UP000294933"/>
    </source>
</evidence>
<reference evidence="2 3" key="1">
    <citation type="submission" date="2018-06" db="EMBL/GenBank/DDBJ databases">
        <title>A transcriptomic atlas of mushroom development highlights an independent origin of complex multicellularity.</title>
        <authorList>
            <consortium name="DOE Joint Genome Institute"/>
            <person name="Krizsan K."/>
            <person name="Almasi E."/>
            <person name="Merenyi Z."/>
            <person name="Sahu N."/>
            <person name="Viragh M."/>
            <person name="Koszo T."/>
            <person name="Mondo S."/>
            <person name="Kiss B."/>
            <person name="Balint B."/>
            <person name="Kues U."/>
            <person name="Barry K."/>
            <person name="Hegedus J.C."/>
            <person name="Henrissat B."/>
            <person name="Johnson J."/>
            <person name="Lipzen A."/>
            <person name="Ohm R."/>
            <person name="Nagy I."/>
            <person name="Pangilinan J."/>
            <person name="Yan J."/>
            <person name="Xiong Y."/>
            <person name="Grigoriev I.V."/>
            <person name="Hibbett D.S."/>
            <person name="Nagy L.G."/>
        </authorList>
    </citation>
    <scope>NUCLEOTIDE SEQUENCE [LARGE SCALE GENOMIC DNA]</scope>
    <source>
        <strain evidence="2 3">SZMC22713</strain>
    </source>
</reference>
<dbReference type="Proteomes" id="UP000294933">
    <property type="component" value="Unassembled WGS sequence"/>
</dbReference>
<sequence>MGQEEVPSQPEIKHPAFTRYRLTIVVLTVSFGLSKAAFAYLGYSTVPTTLEWISGVVIGLSLYWLGLYESDPPPSIAWNFQDVDTGRTYEICVTAHWPVSSIHWNFTFAQFYLMMLSYFCSLFGWHFALHLQPGRLSNYRLHMMVYRTILSD</sequence>
<feature type="transmembrane region" description="Helical" evidence="1">
    <location>
        <begin position="50"/>
        <end position="68"/>
    </location>
</feature>
<keyword evidence="1" id="KW-0472">Membrane</keyword>
<dbReference type="EMBL" id="ML170234">
    <property type="protein sequence ID" value="TDL16808.1"/>
    <property type="molecule type" value="Genomic_DNA"/>
</dbReference>
<gene>
    <name evidence="2" type="ORF">BD410DRAFT_590598</name>
</gene>
<feature type="transmembrane region" description="Helical" evidence="1">
    <location>
        <begin position="111"/>
        <end position="131"/>
    </location>
</feature>
<dbReference type="OrthoDB" id="3268450at2759"/>